<feature type="domain" description="RsbT co-antagonist protein RsbRD N-terminal" evidence="3">
    <location>
        <begin position="22"/>
        <end position="165"/>
    </location>
</feature>
<dbReference type="InterPro" id="IPR041522">
    <property type="entry name" value="CdaR_GGDEF"/>
</dbReference>
<dbReference type="InterPro" id="IPR042070">
    <property type="entry name" value="PucR_C-HTH_sf"/>
</dbReference>
<evidence type="ECO:0000259" key="2">
    <source>
        <dbReference type="Pfam" id="PF13556"/>
    </source>
</evidence>
<proteinExistence type="inferred from homology"/>
<dbReference type="InterPro" id="IPR025736">
    <property type="entry name" value="PucR_C-HTH_dom"/>
</dbReference>
<dbReference type="InterPro" id="IPR025751">
    <property type="entry name" value="RsbRD_N_dom"/>
</dbReference>
<organism evidence="5 6">
    <name type="scientific">Tsukamurella soli</name>
    <dbReference type="NCBI Taxonomy" id="644556"/>
    <lineage>
        <taxon>Bacteria</taxon>
        <taxon>Bacillati</taxon>
        <taxon>Actinomycetota</taxon>
        <taxon>Actinomycetes</taxon>
        <taxon>Mycobacteriales</taxon>
        <taxon>Tsukamurellaceae</taxon>
        <taxon>Tsukamurella</taxon>
    </lineage>
</organism>
<comment type="caution">
    <text evidence="5">The sequence shown here is derived from an EMBL/GenBank/DDBJ whole genome shotgun (WGS) entry which is preliminary data.</text>
</comment>
<dbReference type="Pfam" id="PF13556">
    <property type="entry name" value="HTH_30"/>
    <property type="match status" value="1"/>
</dbReference>
<protein>
    <submittedName>
        <fullName evidence="5">Helix-turn-helix domain-containing protein</fullName>
    </submittedName>
</protein>
<feature type="domain" description="CdaR GGDEF-like" evidence="4">
    <location>
        <begin position="178"/>
        <end position="295"/>
    </location>
</feature>
<dbReference type="RefSeq" id="WP_344997613.1">
    <property type="nucleotide sequence ID" value="NZ_BAABFR010000051.1"/>
</dbReference>
<evidence type="ECO:0000256" key="1">
    <source>
        <dbReference type="ARBA" id="ARBA00006754"/>
    </source>
</evidence>
<dbReference type="Pfam" id="PF14361">
    <property type="entry name" value="RsbRD_N"/>
    <property type="match status" value="1"/>
</dbReference>
<sequence>MATADLEATRRLVDLVAADVGALGAEMTERIIEEIPQLRGDETIERALAASVAANVETVVHALRVGADAARIVLPEPALDYPRRLAQRGMSMNALVRAYRIGHATMLAGIGRLVDTAALPAEGRLTAYESVTRWSFDYNDAATEQAIDAYERERERWLANRDSDRVLRVRELLADGDVDAAAATTVIRYPFLRTHIAVVVWLDADEDGDSVRRMERFVTELAGVVGAREMPLFVAADRMTGWGWVPLMDADGAVDALRRFVAGSAGHPRCVVGPPAPGVDGFRHSHRVALDVRRIADAGGARLLVASDPTVTLAALAGSDPAALRSWVGSVLGDLASDTAGDARLRETLRVVLDENFGYKAAAERLNLHANSVKYRVQRARERCGRSDWSDRVDVEVALAVCRWYGAAVLH</sequence>
<accession>A0ABP8JW91</accession>
<dbReference type="InterPro" id="IPR051448">
    <property type="entry name" value="CdaR-like_regulators"/>
</dbReference>
<keyword evidence="6" id="KW-1185">Reference proteome</keyword>
<evidence type="ECO:0000259" key="4">
    <source>
        <dbReference type="Pfam" id="PF17853"/>
    </source>
</evidence>
<evidence type="ECO:0000313" key="6">
    <source>
        <dbReference type="Proteomes" id="UP001500635"/>
    </source>
</evidence>
<name>A0ABP8JW91_9ACTN</name>
<dbReference type="Gene3D" id="1.10.10.2840">
    <property type="entry name" value="PucR C-terminal helix-turn-helix domain"/>
    <property type="match status" value="1"/>
</dbReference>
<gene>
    <name evidence="5" type="ORF">GCM10023147_31330</name>
</gene>
<dbReference type="EMBL" id="BAABFR010000051">
    <property type="protein sequence ID" value="GAA4396708.1"/>
    <property type="molecule type" value="Genomic_DNA"/>
</dbReference>
<comment type="similarity">
    <text evidence="1">Belongs to the CdaR family.</text>
</comment>
<feature type="domain" description="PucR C-terminal helix-turn-helix" evidence="2">
    <location>
        <begin position="345"/>
        <end position="400"/>
    </location>
</feature>
<reference evidence="6" key="1">
    <citation type="journal article" date="2019" name="Int. J. Syst. Evol. Microbiol.">
        <title>The Global Catalogue of Microorganisms (GCM) 10K type strain sequencing project: providing services to taxonomists for standard genome sequencing and annotation.</title>
        <authorList>
            <consortium name="The Broad Institute Genomics Platform"/>
            <consortium name="The Broad Institute Genome Sequencing Center for Infectious Disease"/>
            <person name="Wu L."/>
            <person name="Ma J."/>
        </authorList>
    </citation>
    <scope>NUCLEOTIDE SEQUENCE [LARGE SCALE GENOMIC DNA]</scope>
    <source>
        <strain evidence="6">JCM 17688</strain>
    </source>
</reference>
<evidence type="ECO:0000313" key="5">
    <source>
        <dbReference type="EMBL" id="GAA4396708.1"/>
    </source>
</evidence>
<dbReference type="PANTHER" id="PTHR33744">
    <property type="entry name" value="CARBOHYDRATE DIACID REGULATOR"/>
    <property type="match status" value="1"/>
</dbReference>
<dbReference type="InterPro" id="IPR013324">
    <property type="entry name" value="RNA_pol_sigma_r3/r4-like"/>
</dbReference>
<dbReference type="Pfam" id="PF17853">
    <property type="entry name" value="GGDEF_2"/>
    <property type="match status" value="1"/>
</dbReference>
<evidence type="ECO:0000259" key="3">
    <source>
        <dbReference type="Pfam" id="PF14361"/>
    </source>
</evidence>
<dbReference type="SUPFAM" id="SSF88659">
    <property type="entry name" value="Sigma3 and sigma4 domains of RNA polymerase sigma factors"/>
    <property type="match status" value="1"/>
</dbReference>
<dbReference type="PANTHER" id="PTHR33744:SF1">
    <property type="entry name" value="DNA-BINDING TRANSCRIPTIONAL ACTIVATOR ADER"/>
    <property type="match status" value="1"/>
</dbReference>
<dbReference type="Proteomes" id="UP001500635">
    <property type="component" value="Unassembled WGS sequence"/>
</dbReference>